<dbReference type="EMBL" id="DF237115">
    <property type="protein sequence ID" value="GAQ83875.1"/>
    <property type="molecule type" value="Genomic_DNA"/>
</dbReference>
<dbReference type="Gene3D" id="3.30.160.20">
    <property type="match status" value="1"/>
</dbReference>
<organism evidence="3 4">
    <name type="scientific">Klebsormidium nitens</name>
    <name type="common">Green alga</name>
    <name type="synonym">Ulothrix nitens</name>
    <dbReference type="NCBI Taxonomy" id="105231"/>
    <lineage>
        <taxon>Eukaryota</taxon>
        <taxon>Viridiplantae</taxon>
        <taxon>Streptophyta</taxon>
        <taxon>Klebsormidiophyceae</taxon>
        <taxon>Klebsormidiales</taxon>
        <taxon>Klebsormidiaceae</taxon>
        <taxon>Klebsormidium</taxon>
    </lineage>
</organism>
<feature type="domain" description="Small ribosomal subunit protein mS35 mitochondrial conserved" evidence="2">
    <location>
        <begin position="175"/>
        <end position="249"/>
    </location>
</feature>
<dbReference type="GO" id="GO:0003735">
    <property type="term" value="F:structural constituent of ribosome"/>
    <property type="evidence" value="ECO:0000318"/>
    <property type="project" value="GO_Central"/>
</dbReference>
<dbReference type="OrthoDB" id="283424at2759"/>
<dbReference type="AlphaFoldDB" id="A0A1Y1HZ04"/>
<dbReference type="InterPro" id="IPR019349">
    <property type="entry name" value="Ribosomal_mS35_mit"/>
</dbReference>
<dbReference type="InterPro" id="IPR039848">
    <property type="entry name" value="Ribosomal_mS35_mt"/>
</dbReference>
<evidence type="ECO:0000256" key="1">
    <source>
        <dbReference type="SAM" id="MobiDB-lite"/>
    </source>
</evidence>
<dbReference type="GO" id="GO:0032543">
    <property type="term" value="P:mitochondrial translation"/>
    <property type="evidence" value="ECO:0007669"/>
    <property type="project" value="InterPro"/>
</dbReference>
<dbReference type="GO" id="GO:0005763">
    <property type="term" value="C:mitochondrial small ribosomal subunit"/>
    <property type="evidence" value="ECO:0000318"/>
    <property type="project" value="GO_Central"/>
</dbReference>
<dbReference type="PANTHER" id="PTHR13490">
    <property type="entry name" value="MITOCHONDRIAL 28S RIBOSOMAL PROTEIN S28"/>
    <property type="match status" value="1"/>
</dbReference>
<reference evidence="3 4" key="1">
    <citation type="journal article" date="2014" name="Nat. Commun.">
        <title>Klebsormidium flaccidum genome reveals primary factors for plant terrestrial adaptation.</title>
        <authorList>
            <person name="Hori K."/>
            <person name="Maruyama F."/>
            <person name="Fujisawa T."/>
            <person name="Togashi T."/>
            <person name="Yamamoto N."/>
            <person name="Seo M."/>
            <person name="Sato S."/>
            <person name="Yamada T."/>
            <person name="Mori H."/>
            <person name="Tajima N."/>
            <person name="Moriyama T."/>
            <person name="Ikeuchi M."/>
            <person name="Watanabe M."/>
            <person name="Wada H."/>
            <person name="Kobayashi K."/>
            <person name="Saito M."/>
            <person name="Masuda T."/>
            <person name="Sasaki-Sekimoto Y."/>
            <person name="Mashiguchi K."/>
            <person name="Awai K."/>
            <person name="Shimojima M."/>
            <person name="Masuda S."/>
            <person name="Iwai M."/>
            <person name="Nobusawa T."/>
            <person name="Narise T."/>
            <person name="Kondo S."/>
            <person name="Saito H."/>
            <person name="Sato R."/>
            <person name="Murakawa M."/>
            <person name="Ihara Y."/>
            <person name="Oshima-Yamada Y."/>
            <person name="Ohtaka K."/>
            <person name="Satoh M."/>
            <person name="Sonobe K."/>
            <person name="Ishii M."/>
            <person name="Ohtani R."/>
            <person name="Kanamori-Sato M."/>
            <person name="Honoki R."/>
            <person name="Miyazaki D."/>
            <person name="Mochizuki H."/>
            <person name="Umetsu J."/>
            <person name="Higashi K."/>
            <person name="Shibata D."/>
            <person name="Kamiya Y."/>
            <person name="Sato N."/>
            <person name="Nakamura Y."/>
            <person name="Tabata S."/>
            <person name="Ida S."/>
            <person name="Kurokawa K."/>
            <person name="Ohta H."/>
        </authorList>
    </citation>
    <scope>NUCLEOTIDE SEQUENCE [LARGE SCALE GENOMIC DNA]</scope>
    <source>
        <strain evidence="3 4">NIES-2285</strain>
    </source>
</reference>
<name>A0A1Y1HZ04_KLENI</name>
<keyword evidence="4" id="KW-1185">Reference proteome</keyword>
<gene>
    <name evidence="3" type="ORF">KFL_001660115</name>
</gene>
<evidence type="ECO:0000313" key="3">
    <source>
        <dbReference type="EMBL" id="GAQ83875.1"/>
    </source>
</evidence>
<feature type="compositionally biased region" description="Polar residues" evidence="1">
    <location>
        <begin position="53"/>
        <end position="65"/>
    </location>
</feature>
<sequence>MQAGYSSADGLQMFGVSMSQMVHSTGTRGFRSGAGGSVLLAEESDGSEVAVDGSNSSEVAVSNGASEVAPEGKRKYGPRKSTRIPRSIVGSYDEEFEDELDLAEPSPWQDEMYNIRPRVDRFMMDELGANAPLDIEELVAEADDLGLVSEIPDAYAGLPLVLRWETRFVLAPGPSAHHPLNRKVKLQTYLRDLELSEKARERMIALVGPRFNRRSDELTLVSQRYSHREENRKDVLRILYALIEESKKADIEGDELAAVA</sequence>
<dbReference type="PANTHER" id="PTHR13490:SF0">
    <property type="entry name" value="SMALL RIBOSOMAL SUBUNIT PROTEIN MS35"/>
    <property type="match status" value="1"/>
</dbReference>
<dbReference type="Pfam" id="PF10213">
    <property type="entry name" value="MRP-S28"/>
    <property type="match status" value="1"/>
</dbReference>
<protein>
    <recommendedName>
        <fullName evidence="2">Small ribosomal subunit protein mS35 mitochondrial conserved domain-containing protein</fullName>
    </recommendedName>
</protein>
<dbReference type="Proteomes" id="UP000054558">
    <property type="component" value="Unassembled WGS sequence"/>
</dbReference>
<dbReference type="STRING" id="105231.A0A1Y1HZ04"/>
<proteinExistence type="predicted"/>
<accession>A0A1Y1HZ04</accession>
<feature type="region of interest" description="Disordered" evidence="1">
    <location>
        <begin position="41"/>
        <end position="81"/>
    </location>
</feature>
<evidence type="ECO:0000259" key="2">
    <source>
        <dbReference type="Pfam" id="PF10213"/>
    </source>
</evidence>
<evidence type="ECO:0000313" key="4">
    <source>
        <dbReference type="Proteomes" id="UP000054558"/>
    </source>
</evidence>